<gene>
    <name evidence="7" type="ORF">WN944_013113</name>
</gene>
<accession>A0AAP0QKE7</accession>
<dbReference type="GO" id="GO:0016020">
    <property type="term" value="C:membrane"/>
    <property type="evidence" value="ECO:0007669"/>
    <property type="project" value="UniProtKB-SubCell"/>
</dbReference>
<evidence type="ECO:0000313" key="8">
    <source>
        <dbReference type="Proteomes" id="UP001428341"/>
    </source>
</evidence>
<keyword evidence="4 5" id="KW-0472">Membrane</keyword>
<feature type="domain" description="Nodulin-like" evidence="6">
    <location>
        <begin position="115"/>
        <end position="200"/>
    </location>
</feature>
<dbReference type="Proteomes" id="UP001428341">
    <property type="component" value="Unassembled WGS sequence"/>
</dbReference>
<keyword evidence="3 5" id="KW-1133">Transmembrane helix</keyword>
<reference evidence="7 8" key="1">
    <citation type="submission" date="2024-05" db="EMBL/GenBank/DDBJ databases">
        <title>Haplotype-resolved chromosome-level genome assembly of Huyou (Citrus changshanensis).</title>
        <authorList>
            <person name="Miao C."/>
            <person name="Chen W."/>
            <person name="Wu Y."/>
            <person name="Wang L."/>
            <person name="Zhao S."/>
            <person name="Grierson D."/>
            <person name="Xu C."/>
            <person name="Chen K."/>
        </authorList>
    </citation>
    <scope>NUCLEOTIDE SEQUENCE [LARGE SCALE GENOMIC DNA]</scope>
    <source>
        <strain evidence="7">01-14</strain>
        <tissue evidence="7">Leaf</tissue>
    </source>
</reference>
<keyword evidence="2 5" id="KW-0812">Transmembrane</keyword>
<feature type="transmembrane region" description="Helical" evidence="5">
    <location>
        <begin position="176"/>
        <end position="195"/>
    </location>
</feature>
<evidence type="ECO:0000256" key="2">
    <source>
        <dbReference type="ARBA" id="ARBA00022692"/>
    </source>
</evidence>
<proteinExistence type="predicted"/>
<evidence type="ECO:0000256" key="3">
    <source>
        <dbReference type="ARBA" id="ARBA00022989"/>
    </source>
</evidence>
<evidence type="ECO:0000259" key="6">
    <source>
        <dbReference type="Pfam" id="PF06813"/>
    </source>
</evidence>
<dbReference type="PANTHER" id="PTHR21576:SF22">
    <property type="entry name" value="F25A4.25 PROTEIN"/>
    <property type="match status" value="1"/>
</dbReference>
<evidence type="ECO:0000256" key="1">
    <source>
        <dbReference type="ARBA" id="ARBA00004141"/>
    </source>
</evidence>
<evidence type="ECO:0000256" key="5">
    <source>
        <dbReference type="SAM" id="Phobius"/>
    </source>
</evidence>
<dbReference type="EMBL" id="JBCGBO010000005">
    <property type="protein sequence ID" value="KAK9197930.1"/>
    <property type="molecule type" value="Genomic_DNA"/>
</dbReference>
<dbReference type="PANTHER" id="PTHR21576">
    <property type="entry name" value="UNCHARACTERIZED NODULIN-LIKE PROTEIN"/>
    <property type="match status" value="1"/>
</dbReference>
<feature type="transmembrane region" description="Helical" evidence="5">
    <location>
        <begin position="144"/>
        <end position="164"/>
    </location>
</feature>
<feature type="domain" description="Nodulin-like" evidence="6">
    <location>
        <begin position="17"/>
        <end position="102"/>
    </location>
</feature>
<organism evidence="7 8">
    <name type="scientific">Citrus x changshan-huyou</name>
    <dbReference type="NCBI Taxonomy" id="2935761"/>
    <lineage>
        <taxon>Eukaryota</taxon>
        <taxon>Viridiplantae</taxon>
        <taxon>Streptophyta</taxon>
        <taxon>Embryophyta</taxon>
        <taxon>Tracheophyta</taxon>
        <taxon>Spermatophyta</taxon>
        <taxon>Magnoliopsida</taxon>
        <taxon>eudicotyledons</taxon>
        <taxon>Gunneridae</taxon>
        <taxon>Pentapetalae</taxon>
        <taxon>rosids</taxon>
        <taxon>malvids</taxon>
        <taxon>Sapindales</taxon>
        <taxon>Rutaceae</taxon>
        <taxon>Aurantioideae</taxon>
        <taxon>Citrus</taxon>
    </lineage>
</organism>
<keyword evidence="8" id="KW-1185">Reference proteome</keyword>
<dbReference type="InterPro" id="IPR010658">
    <property type="entry name" value="Nodulin-like"/>
</dbReference>
<evidence type="ECO:0000256" key="4">
    <source>
        <dbReference type="ARBA" id="ARBA00023136"/>
    </source>
</evidence>
<dbReference type="AlphaFoldDB" id="A0AAP0QKE7"/>
<name>A0AAP0QKE7_9ROSI</name>
<comment type="subcellular location">
    <subcellularLocation>
        <location evidence="1">Membrane</location>
        <topology evidence="1">Multi-pass membrane protein</topology>
    </subcellularLocation>
</comment>
<dbReference type="Pfam" id="PF06813">
    <property type="entry name" value="Nodulin-like"/>
    <property type="match status" value="2"/>
</dbReference>
<protein>
    <recommendedName>
        <fullName evidence="6">Nodulin-like domain-containing protein</fullName>
    </recommendedName>
</protein>
<sequence length="202" mass="22138">MEEEMPSSKSKSKWMATQCSIGATYTFGIYSSTLKSTLNYDQSTLETVSVCEDIGGSAGVLSGLLFSSVTFNRHPRLRCLWGPWVVHLTLKARTSLTPLTLLPVSSTLAITAEPLWGYIGLSGAVLIQVQVYETICMGNPSTYILFLALFPTLVSLLLMGQVRIYGTNSLDDRKHLNGFAAIAVLFDVYFTVNTICDNLLSF</sequence>
<evidence type="ECO:0000313" key="7">
    <source>
        <dbReference type="EMBL" id="KAK9197930.1"/>
    </source>
</evidence>
<comment type="caution">
    <text evidence="7">The sequence shown here is derived from an EMBL/GenBank/DDBJ whole genome shotgun (WGS) entry which is preliminary data.</text>
</comment>